<dbReference type="GO" id="GO:0000156">
    <property type="term" value="F:phosphorelay response regulator activity"/>
    <property type="evidence" value="ECO:0007669"/>
    <property type="project" value="TreeGrafter"/>
</dbReference>
<dbReference type="Proteomes" id="UP000648908">
    <property type="component" value="Unassembled WGS sequence"/>
</dbReference>
<dbReference type="PROSITE" id="PS51755">
    <property type="entry name" value="OMPR_PHOB"/>
    <property type="match status" value="1"/>
</dbReference>
<dbReference type="SUPFAM" id="SSF52172">
    <property type="entry name" value="CheY-like"/>
    <property type="match status" value="1"/>
</dbReference>
<evidence type="ECO:0000256" key="3">
    <source>
        <dbReference type="ARBA" id="ARBA00022553"/>
    </source>
</evidence>
<comment type="caution">
    <text evidence="12">The sequence shown here is derived from an EMBL/GenBank/DDBJ whole genome shotgun (WGS) entry which is preliminary data.</text>
</comment>
<feature type="domain" description="Response regulatory" evidence="10">
    <location>
        <begin position="2"/>
        <end position="116"/>
    </location>
</feature>
<dbReference type="GO" id="GO:0032993">
    <property type="term" value="C:protein-DNA complex"/>
    <property type="evidence" value="ECO:0007669"/>
    <property type="project" value="TreeGrafter"/>
</dbReference>
<dbReference type="InterPro" id="IPR036388">
    <property type="entry name" value="WH-like_DNA-bd_sf"/>
</dbReference>
<sequence length="226" mass="24830">MRLLIVEDDEMLRDGLAVGLRLAGFSPDAVCSLADARAALSSGTFEAVVLDLMLPDGSGLDLLREMRGSGDSSPVLVLTARDRTGDRVAGLDAGADDYLGKPFELTELAARLRAILRRRQGRAENLLHWNGLCLDPARMRGEMGGREVEFSNREFTILQALMERPGAILAKSFLEDRLYGWQEEVESNTVEVHVHKLRAKLGAAFIETLRGAGYRLANPVREGRDP</sequence>
<dbReference type="Pfam" id="PF00072">
    <property type="entry name" value="Response_reg"/>
    <property type="match status" value="1"/>
</dbReference>
<dbReference type="InterPro" id="IPR011006">
    <property type="entry name" value="CheY-like_superfamily"/>
</dbReference>
<evidence type="ECO:0000313" key="12">
    <source>
        <dbReference type="EMBL" id="MBL4918558.1"/>
    </source>
</evidence>
<proteinExistence type="predicted"/>
<dbReference type="SMART" id="SM00862">
    <property type="entry name" value="Trans_reg_C"/>
    <property type="match status" value="1"/>
</dbReference>
<keyword evidence="5" id="KW-0805">Transcription regulation</keyword>
<dbReference type="PROSITE" id="PS50110">
    <property type="entry name" value="RESPONSE_REGULATORY"/>
    <property type="match status" value="1"/>
</dbReference>
<dbReference type="InterPro" id="IPR039420">
    <property type="entry name" value="WalR-like"/>
</dbReference>
<comment type="subcellular location">
    <subcellularLocation>
        <location evidence="1">Cytoplasm</location>
    </subcellularLocation>
</comment>
<dbReference type="GO" id="GO:0005829">
    <property type="term" value="C:cytosol"/>
    <property type="evidence" value="ECO:0007669"/>
    <property type="project" value="TreeGrafter"/>
</dbReference>
<dbReference type="PANTHER" id="PTHR48111:SF35">
    <property type="entry name" value="TRANSCRIPTIONAL REGULATORY PROTEIN QSEB"/>
    <property type="match status" value="1"/>
</dbReference>
<evidence type="ECO:0000256" key="5">
    <source>
        <dbReference type="ARBA" id="ARBA00023015"/>
    </source>
</evidence>
<evidence type="ECO:0000256" key="8">
    <source>
        <dbReference type="PROSITE-ProRule" id="PRU00169"/>
    </source>
</evidence>
<dbReference type="AlphaFoldDB" id="A0A8K0Y1U3"/>
<dbReference type="SMART" id="SM00448">
    <property type="entry name" value="REC"/>
    <property type="match status" value="1"/>
</dbReference>
<keyword evidence="13" id="KW-1185">Reference proteome</keyword>
<evidence type="ECO:0000259" key="10">
    <source>
        <dbReference type="PROSITE" id="PS50110"/>
    </source>
</evidence>
<dbReference type="InterPro" id="IPR001789">
    <property type="entry name" value="Sig_transdc_resp-reg_receiver"/>
</dbReference>
<dbReference type="Gene3D" id="3.40.50.2300">
    <property type="match status" value="1"/>
</dbReference>
<protein>
    <submittedName>
        <fullName evidence="12">Response regulator</fullName>
    </submittedName>
</protein>
<dbReference type="RefSeq" id="WP_202689554.1">
    <property type="nucleotide sequence ID" value="NZ_JAESVN010000007.1"/>
</dbReference>
<dbReference type="Gene3D" id="1.10.10.10">
    <property type="entry name" value="Winged helix-like DNA-binding domain superfamily/Winged helix DNA-binding domain"/>
    <property type="match status" value="1"/>
</dbReference>
<reference evidence="12" key="1">
    <citation type="submission" date="2021-01" db="EMBL/GenBank/DDBJ databases">
        <title>Tabrizicola alba sp. nov. a motile alkaliphilic bacterium isolated from a soda lake.</title>
        <authorList>
            <person name="Szuroczki S."/>
            <person name="Abbaszade G."/>
            <person name="Schumann P."/>
            <person name="Toth E."/>
        </authorList>
    </citation>
    <scope>NUCLEOTIDE SEQUENCE</scope>
    <source>
        <strain evidence="12">DMG-N-6</strain>
    </source>
</reference>
<evidence type="ECO:0000313" key="13">
    <source>
        <dbReference type="Proteomes" id="UP000648908"/>
    </source>
</evidence>
<dbReference type="PANTHER" id="PTHR48111">
    <property type="entry name" value="REGULATOR OF RPOS"/>
    <property type="match status" value="1"/>
</dbReference>
<keyword evidence="2" id="KW-0963">Cytoplasm</keyword>
<dbReference type="GO" id="GO:0000976">
    <property type="term" value="F:transcription cis-regulatory region binding"/>
    <property type="evidence" value="ECO:0007669"/>
    <property type="project" value="TreeGrafter"/>
</dbReference>
<evidence type="ECO:0000256" key="7">
    <source>
        <dbReference type="ARBA" id="ARBA00023163"/>
    </source>
</evidence>
<evidence type="ECO:0000256" key="4">
    <source>
        <dbReference type="ARBA" id="ARBA00023012"/>
    </source>
</evidence>
<accession>A0A8K0Y1U3</accession>
<gene>
    <name evidence="12" type="ORF">JL811_15135</name>
</gene>
<dbReference type="InterPro" id="IPR001867">
    <property type="entry name" value="OmpR/PhoB-type_DNA-bd"/>
</dbReference>
<keyword evidence="6 9" id="KW-0238">DNA-binding</keyword>
<feature type="DNA-binding region" description="OmpR/PhoB-type" evidence="9">
    <location>
        <begin position="124"/>
        <end position="218"/>
    </location>
</feature>
<evidence type="ECO:0000256" key="9">
    <source>
        <dbReference type="PROSITE-ProRule" id="PRU01091"/>
    </source>
</evidence>
<dbReference type="Pfam" id="PF00486">
    <property type="entry name" value="Trans_reg_C"/>
    <property type="match status" value="1"/>
</dbReference>
<keyword evidence="3 8" id="KW-0597">Phosphoprotein</keyword>
<keyword evidence="7" id="KW-0804">Transcription</keyword>
<evidence type="ECO:0000256" key="1">
    <source>
        <dbReference type="ARBA" id="ARBA00004496"/>
    </source>
</evidence>
<name>A0A8K0Y1U3_9RHOB</name>
<evidence type="ECO:0000256" key="2">
    <source>
        <dbReference type="ARBA" id="ARBA00022490"/>
    </source>
</evidence>
<dbReference type="Gene3D" id="6.10.250.690">
    <property type="match status" value="1"/>
</dbReference>
<evidence type="ECO:0000259" key="11">
    <source>
        <dbReference type="PROSITE" id="PS51755"/>
    </source>
</evidence>
<keyword evidence="4" id="KW-0902">Two-component regulatory system</keyword>
<dbReference type="CDD" id="cd00383">
    <property type="entry name" value="trans_reg_C"/>
    <property type="match status" value="1"/>
</dbReference>
<dbReference type="EMBL" id="JAESVN010000007">
    <property type="protein sequence ID" value="MBL4918558.1"/>
    <property type="molecule type" value="Genomic_DNA"/>
</dbReference>
<evidence type="ECO:0000256" key="6">
    <source>
        <dbReference type="ARBA" id="ARBA00023125"/>
    </source>
</evidence>
<feature type="domain" description="OmpR/PhoB-type" evidence="11">
    <location>
        <begin position="124"/>
        <end position="218"/>
    </location>
</feature>
<organism evidence="12 13">
    <name type="scientific">Szabonella alba</name>
    <dbReference type="NCBI Taxonomy" id="2804194"/>
    <lineage>
        <taxon>Bacteria</taxon>
        <taxon>Pseudomonadati</taxon>
        <taxon>Pseudomonadota</taxon>
        <taxon>Alphaproteobacteria</taxon>
        <taxon>Rhodobacterales</taxon>
        <taxon>Paracoccaceae</taxon>
        <taxon>Szabonella</taxon>
    </lineage>
</organism>
<dbReference type="GO" id="GO:0006355">
    <property type="term" value="P:regulation of DNA-templated transcription"/>
    <property type="evidence" value="ECO:0007669"/>
    <property type="project" value="InterPro"/>
</dbReference>
<dbReference type="CDD" id="cd17624">
    <property type="entry name" value="REC_OmpR_PmrA-like"/>
    <property type="match status" value="1"/>
</dbReference>
<feature type="modified residue" description="4-aspartylphosphate" evidence="8">
    <location>
        <position position="51"/>
    </location>
</feature>